<organism evidence="1 2">
    <name type="scientific">Archangium lansingense</name>
    <dbReference type="NCBI Taxonomy" id="2995310"/>
    <lineage>
        <taxon>Bacteria</taxon>
        <taxon>Pseudomonadati</taxon>
        <taxon>Myxococcota</taxon>
        <taxon>Myxococcia</taxon>
        <taxon>Myxococcales</taxon>
        <taxon>Cystobacterineae</taxon>
        <taxon>Archangiaceae</taxon>
        <taxon>Archangium</taxon>
    </lineage>
</organism>
<accession>A0ABT3ZZP4</accession>
<reference evidence="1 2" key="1">
    <citation type="submission" date="2022-11" db="EMBL/GenBank/DDBJ databases">
        <title>Minimal conservation of predation-associated metabolite biosynthetic gene clusters underscores biosynthetic potential of Myxococcota including descriptions for ten novel species: Archangium lansinium sp. nov., Myxococcus landrumus sp. nov., Nannocystis bai.</title>
        <authorList>
            <person name="Ahearne A."/>
            <person name="Stevens C."/>
            <person name="Phillips K."/>
        </authorList>
    </citation>
    <scope>NUCLEOTIDE SEQUENCE [LARGE SCALE GENOMIC DNA]</scope>
    <source>
        <strain evidence="1 2">MIWBW</strain>
    </source>
</reference>
<dbReference type="RefSeq" id="WP_267533757.1">
    <property type="nucleotide sequence ID" value="NZ_JAPNKA010000001.1"/>
</dbReference>
<evidence type="ECO:0000313" key="1">
    <source>
        <dbReference type="EMBL" id="MCY1074801.1"/>
    </source>
</evidence>
<dbReference type="Gene3D" id="3.10.490.10">
    <property type="entry name" value="Gamma-glutamyl cyclotransferase-like"/>
    <property type="match status" value="1"/>
</dbReference>
<gene>
    <name evidence="1" type="ORF">OV287_09900</name>
</gene>
<name>A0ABT3ZZP4_9BACT</name>
<evidence type="ECO:0000313" key="2">
    <source>
        <dbReference type="Proteomes" id="UP001207654"/>
    </source>
</evidence>
<sequence length="177" mass="19133">MSGPGPTPLPWFAFSLALAPELASERLRGVSLPSFPEGELAEALDVELVYDVPSAVWKGRVARLVDAPGRRVLGQLRTLPPPTWPLVARVEKVLAEATRERPVRVRTASGALISARAFTPAAPRHPARGPVSVAFLVALARAAEHAKLPADEVERLQAEARLVQTVQRAQAQRVRQP</sequence>
<proteinExistence type="predicted"/>
<dbReference type="EMBL" id="JAPNKA010000001">
    <property type="protein sequence ID" value="MCY1074801.1"/>
    <property type="molecule type" value="Genomic_DNA"/>
</dbReference>
<protein>
    <submittedName>
        <fullName evidence="1">Gamma-glutamylcyclotransferase</fullName>
    </submittedName>
</protein>
<dbReference type="Proteomes" id="UP001207654">
    <property type="component" value="Unassembled WGS sequence"/>
</dbReference>
<comment type="caution">
    <text evidence="1">The sequence shown here is derived from an EMBL/GenBank/DDBJ whole genome shotgun (WGS) entry which is preliminary data.</text>
</comment>
<keyword evidence="2" id="KW-1185">Reference proteome</keyword>